<gene>
    <name evidence="3" type="ORF">SPI_08163</name>
</gene>
<dbReference type="GO" id="GO:0030956">
    <property type="term" value="C:glutamyl-tRNA(Gln) amidotransferase complex"/>
    <property type="evidence" value="ECO:0007669"/>
    <property type="project" value="TreeGrafter"/>
</dbReference>
<feature type="compositionally biased region" description="Low complexity" evidence="1">
    <location>
        <begin position="9"/>
        <end position="19"/>
    </location>
</feature>
<name>A0A167NUN9_9HYPO</name>
<protein>
    <submittedName>
        <fullName evidence="3">DUF726 domain containing protein</fullName>
    </submittedName>
</protein>
<accession>A0A167NUN9</accession>
<dbReference type="Proteomes" id="UP000076874">
    <property type="component" value="Unassembled WGS sequence"/>
</dbReference>
<keyword evidence="4" id="KW-1185">Reference proteome</keyword>
<dbReference type="GO" id="GO:0005739">
    <property type="term" value="C:mitochondrion"/>
    <property type="evidence" value="ECO:0007669"/>
    <property type="project" value="TreeGrafter"/>
</dbReference>
<evidence type="ECO:0000259" key="2">
    <source>
        <dbReference type="Pfam" id="PF20978"/>
    </source>
</evidence>
<evidence type="ECO:0000256" key="1">
    <source>
        <dbReference type="SAM" id="MobiDB-lite"/>
    </source>
</evidence>
<dbReference type="AlphaFoldDB" id="A0A167NUN9"/>
<dbReference type="PANTHER" id="PTHR15004:SF0">
    <property type="entry name" value="GLUTAMYL-TRNA(GLN) AMIDOTRANSFERASE SUBUNIT C, MITOCHONDRIAL"/>
    <property type="match status" value="1"/>
</dbReference>
<feature type="compositionally biased region" description="Basic residues" evidence="1">
    <location>
        <begin position="190"/>
        <end position="200"/>
    </location>
</feature>
<dbReference type="OrthoDB" id="5522061at2759"/>
<dbReference type="InterPro" id="IPR003837">
    <property type="entry name" value="GatC"/>
</dbReference>
<feature type="region of interest" description="Disordered" evidence="1">
    <location>
        <begin position="184"/>
        <end position="206"/>
    </location>
</feature>
<dbReference type="GO" id="GO:0070681">
    <property type="term" value="P:glutaminyl-tRNAGln biosynthesis via transamidation"/>
    <property type="evidence" value="ECO:0007669"/>
    <property type="project" value="TreeGrafter"/>
</dbReference>
<feature type="compositionally biased region" description="Basic residues" evidence="1">
    <location>
        <begin position="22"/>
        <end position="32"/>
    </location>
</feature>
<dbReference type="Pfam" id="PF20978">
    <property type="entry name" value="Gta3"/>
    <property type="match status" value="1"/>
</dbReference>
<dbReference type="InterPro" id="IPR049545">
    <property type="entry name" value="Gta3_dom"/>
</dbReference>
<feature type="compositionally biased region" description="Polar residues" evidence="1">
    <location>
        <begin position="33"/>
        <end position="43"/>
    </location>
</feature>
<dbReference type="EMBL" id="AZHD01000018">
    <property type="protein sequence ID" value="OAA55956.1"/>
    <property type="molecule type" value="Genomic_DNA"/>
</dbReference>
<feature type="compositionally biased region" description="Low complexity" evidence="1">
    <location>
        <begin position="44"/>
        <end position="67"/>
    </location>
</feature>
<organism evidence="3 4">
    <name type="scientific">Niveomyces insectorum RCEF 264</name>
    <dbReference type="NCBI Taxonomy" id="1081102"/>
    <lineage>
        <taxon>Eukaryota</taxon>
        <taxon>Fungi</taxon>
        <taxon>Dikarya</taxon>
        <taxon>Ascomycota</taxon>
        <taxon>Pezizomycotina</taxon>
        <taxon>Sordariomycetes</taxon>
        <taxon>Hypocreomycetidae</taxon>
        <taxon>Hypocreales</taxon>
        <taxon>Cordycipitaceae</taxon>
        <taxon>Niveomyces</taxon>
    </lineage>
</organism>
<evidence type="ECO:0000313" key="3">
    <source>
        <dbReference type="EMBL" id="OAA55956.1"/>
    </source>
</evidence>
<feature type="region of interest" description="Disordered" evidence="1">
    <location>
        <begin position="1"/>
        <end position="70"/>
    </location>
</feature>
<dbReference type="GO" id="GO:0032543">
    <property type="term" value="P:mitochondrial translation"/>
    <property type="evidence" value="ECO:0007669"/>
    <property type="project" value="TreeGrafter"/>
</dbReference>
<evidence type="ECO:0000313" key="4">
    <source>
        <dbReference type="Proteomes" id="UP000076874"/>
    </source>
</evidence>
<dbReference type="PANTHER" id="PTHR15004">
    <property type="entry name" value="GLUTAMYL-TRNA(GLN) AMIDOTRANSFERASE SUBUNIT C, MITOCHONDRIAL"/>
    <property type="match status" value="1"/>
</dbReference>
<sequence length="232" mass="25115">MSSIRHRATATAKAVAASARPVYRRSQCRHSPRTTWRVAQQRCSSSSSGSSGSSDRGGNNNNRSLGGADAGSHADVAKLLEHPTWSVRSLLSDETSSSAAAEQDAITPAQLRHLLRLSALPCPSSPAEQQAKIDTLRTQLCFVRDVQSVDTTGLRPLPSIRDETRAGLKEQAIGVEDVQQALLQEESFGHNRRPRRRKQKPASDTLSAEAWDVLGTATRKAGRYIVVEGADH</sequence>
<feature type="domain" description="Glutamyl-tRNA amidotransferase complex subunit Gta3" evidence="2">
    <location>
        <begin position="104"/>
        <end position="157"/>
    </location>
</feature>
<reference evidence="3 4" key="1">
    <citation type="journal article" date="2016" name="Genome Biol. Evol.">
        <title>Divergent and convergent evolution of fungal pathogenicity.</title>
        <authorList>
            <person name="Shang Y."/>
            <person name="Xiao G."/>
            <person name="Zheng P."/>
            <person name="Cen K."/>
            <person name="Zhan S."/>
            <person name="Wang C."/>
        </authorList>
    </citation>
    <scope>NUCLEOTIDE SEQUENCE [LARGE SCALE GENOMIC DNA]</scope>
    <source>
        <strain evidence="3 4">RCEF 264</strain>
    </source>
</reference>
<comment type="caution">
    <text evidence="3">The sequence shown here is derived from an EMBL/GenBank/DDBJ whole genome shotgun (WGS) entry which is preliminary data.</text>
</comment>
<dbReference type="GO" id="GO:0006450">
    <property type="term" value="P:regulation of translational fidelity"/>
    <property type="evidence" value="ECO:0007669"/>
    <property type="project" value="InterPro"/>
</dbReference>
<proteinExistence type="predicted"/>